<dbReference type="Gene3D" id="2.60.40.10">
    <property type="entry name" value="Immunoglobulins"/>
    <property type="match status" value="1"/>
</dbReference>
<dbReference type="Proteomes" id="UP001187531">
    <property type="component" value="Unassembled WGS sequence"/>
</dbReference>
<evidence type="ECO:0000259" key="3">
    <source>
        <dbReference type="PROSITE" id="PS50835"/>
    </source>
</evidence>
<dbReference type="PANTHER" id="PTHR21261">
    <property type="entry name" value="BEAT PROTEIN"/>
    <property type="match status" value="1"/>
</dbReference>
<gene>
    <name evidence="4" type="ORF">QYM36_013174</name>
</gene>
<keyword evidence="1" id="KW-0472">Membrane</keyword>
<feature type="transmembrane region" description="Helical" evidence="1">
    <location>
        <begin position="264"/>
        <end position="279"/>
    </location>
</feature>
<evidence type="ECO:0000256" key="1">
    <source>
        <dbReference type="SAM" id="Phobius"/>
    </source>
</evidence>
<dbReference type="EMBL" id="JAVRJZ010000017">
    <property type="protein sequence ID" value="KAK2709417.1"/>
    <property type="molecule type" value="Genomic_DNA"/>
</dbReference>
<organism evidence="4 5">
    <name type="scientific">Artemia franciscana</name>
    <name type="common">Brine shrimp</name>
    <name type="synonym">Artemia sanfranciscana</name>
    <dbReference type="NCBI Taxonomy" id="6661"/>
    <lineage>
        <taxon>Eukaryota</taxon>
        <taxon>Metazoa</taxon>
        <taxon>Ecdysozoa</taxon>
        <taxon>Arthropoda</taxon>
        <taxon>Crustacea</taxon>
        <taxon>Branchiopoda</taxon>
        <taxon>Anostraca</taxon>
        <taxon>Artemiidae</taxon>
        <taxon>Artemia</taxon>
    </lineage>
</organism>
<dbReference type="AlphaFoldDB" id="A0AA88HDK9"/>
<keyword evidence="2" id="KW-0732">Signal</keyword>
<dbReference type="EMBL" id="JAVRJZ010000017">
    <property type="protein sequence ID" value="KAK2709419.1"/>
    <property type="molecule type" value="Genomic_DNA"/>
</dbReference>
<name>A0AA88HDK9_ARTSF</name>
<dbReference type="EMBL" id="JAVRJZ010000017">
    <property type="protein sequence ID" value="KAK2709418.1"/>
    <property type="molecule type" value="Genomic_DNA"/>
</dbReference>
<reference evidence="4" key="1">
    <citation type="submission" date="2023-07" db="EMBL/GenBank/DDBJ databases">
        <title>Chromosome-level genome assembly of Artemia franciscana.</title>
        <authorList>
            <person name="Jo E."/>
        </authorList>
    </citation>
    <scope>NUCLEOTIDE SEQUENCE</scope>
    <source>
        <tissue evidence="4">Whole body</tissue>
    </source>
</reference>
<keyword evidence="5" id="KW-1185">Reference proteome</keyword>
<feature type="chain" id="PRO_5041851712" description="Ig-like domain-containing protein" evidence="2">
    <location>
        <begin position="25"/>
        <end position="280"/>
    </location>
</feature>
<feature type="signal peptide" evidence="2">
    <location>
        <begin position="1"/>
        <end position="24"/>
    </location>
</feature>
<evidence type="ECO:0000256" key="2">
    <source>
        <dbReference type="SAM" id="SignalP"/>
    </source>
</evidence>
<dbReference type="InterPro" id="IPR013783">
    <property type="entry name" value="Ig-like_fold"/>
</dbReference>
<evidence type="ECO:0000313" key="4">
    <source>
        <dbReference type="EMBL" id="KAK2709418.1"/>
    </source>
</evidence>
<dbReference type="PROSITE" id="PS50835">
    <property type="entry name" value="IG_LIKE"/>
    <property type="match status" value="1"/>
</dbReference>
<evidence type="ECO:0000313" key="5">
    <source>
        <dbReference type="Proteomes" id="UP001187531"/>
    </source>
</evidence>
<dbReference type="SUPFAM" id="SSF48726">
    <property type="entry name" value="Immunoglobulin"/>
    <property type="match status" value="2"/>
</dbReference>
<accession>A0AA88HDK9</accession>
<protein>
    <recommendedName>
        <fullName evidence="3">Ig-like domain-containing protein</fullName>
    </recommendedName>
</protein>
<dbReference type="InterPro" id="IPR007110">
    <property type="entry name" value="Ig-like_dom"/>
</dbReference>
<keyword evidence="1" id="KW-1133">Transmembrane helix</keyword>
<sequence length="280" mass="31045">MRNKNYNNLLVLLAILLNGASVFSEIKVLEVKVPPVATRGAEVTFLCNYTLNDESHYATRWFFREELVFQVRSVAGREKKEIKGTFSVELEKSNSTNLVLNDVPLGAAGPWSCDVIGSPPRFSRDVSSTILQVAVFPLNGPVITGVPVRLGNLTSLTLNCTLERAFPPGLIHWKVNGMNAVDDDLVVYPPIEHPDNTTTTTVGINVKLDSPLRSPSIKIKCIGQILDCYWKTKEVVLKRQGIVNEDMGVSTAFSISAGIPTRCLPYFFSFIFFVILISFY</sequence>
<proteinExistence type="predicted"/>
<comment type="caution">
    <text evidence="4">The sequence shown here is derived from an EMBL/GenBank/DDBJ whole genome shotgun (WGS) entry which is preliminary data.</text>
</comment>
<dbReference type="InterPro" id="IPR036179">
    <property type="entry name" value="Ig-like_dom_sf"/>
</dbReference>
<keyword evidence="1" id="KW-0812">Transmembrane</keyword>
<feature type="domain" description="Ig-like" evidence="3">
    <location>
        <begin position="24"/>
        <end position="127"/>
    </location>
</feature>
<dbReference type="PANTHER" id="PTHR21261:SF15">
    <property type="entry name" value="BEATEN PATH IIIA, ISOFORM D-RELATED"/>
    <property type="match status" value="1"/>
</dbReference>